<evidence type="ECO:0000256" key="2">
    <source>
        <dbReference type="ARBA" id="ARBA00007046"/>
    </source>
</evidence>
<organism evidence="15 16">
    <name type="scientific">Crotalaria pallida</name>
    <name type="common">Smooth rattlebox</name>
    <name type="synonym">Crotalaria striata</name>
    <dbReference type="NCBI Taxonomy" id="3830"/>
    <lineage>
        <taxon>Eukaryota</taxon>
        <taxon>Viridiplantae</taxon>
        <taxon>Streptophyta</taxon>
        <taxon>Embryophyta</taxon>
        <taxon>Tracheophyta</taxon>
        <taxon>Spermatophyta</taxon>
        <taxon>Magnoliopsida</taxon>
        <taxon>eudicotyledons</taxon>
        <taxon>Gunneridae</taxon>
        <taxon>Pentapetalae</taxon>
        <taxon>rosids</taxon>
        <taxon>fabids</taxon>
        <taxon>Fabales</taxon>
        <taxon>Fabaceae</taxon>
        <taxon>Papilionoideae</taxon>
        <taxon>50 kb inversion clade</taxon>
        <taxon>genistoids sensu lato</taxon>
        <taxon>core genistoids</taxon>
        <taxon>Crotalarieae</taxon>
        <taxon>Crotalaria</taxon>
    </lineage>
</organism>
<dbReference type="SUPFAM" id="SSF90123">
    <property type="entry name" value="ABC transporter transmembrane region"/>
    <property type="match status" value="1"/>
</dbReference>
<keyword evidence="11 13" id="KW-0472">Membrane</keyword>
<dbReference type="PANTHER" id="PTHR24223">
    <property type="entry name" value="ATP-BINDING CASSETTE SUB-FAMILY C"/>
    <property type="match status" value="1"/>
</dbReference>
<keyword evidence="6" id="KW-0547">Nucleotide-binding</keyword>
<keyword evidence="10" id="KW-0406">Ion transport</keyword>
<dbReference type="GO" id="GO:0046933">
    <property type="term" value="F:proton-transporting ATP synthase activity, rotational mechanism"/>
    <property type="evidence" value="ECO:0007669"/>
    <property type="project" value="InterPro"/>
</dbReference>
<comment type="subunit">
    <text evidence="3">F-type ATPases have 2 components, CF(1) - the catalytic core - and CF(0) - the membrane proton channel. CF(1) has five subunits: alpha(3), beta(3), gamma(1), delta(1), epsilon(1). CF(0) has three main subunits: a, b and c.</text>
</comment>
<dbReference type="InterPro" id="IPR050173">
    <property type="entry name" value="ABC_transporter_C-like"/>
</dbReference>
<dbReference type="PRINTS" id="PR00125">
    <property type="entry name" value="ATPASEDELTA"/>
</dbReference>
<dbReference type="InterPro" id="IPR044726">
    <property type="entry name" value="ABCC_6TM_D2"/>
</dbReference>
<evidence type="ECO:0000256" key="3">
    <source>
        <dbReference type="ARBA" id="ARBA00011648"/>
    </source>
</evidence>
<keyword evidence="4" id="KW-0813">Transport</keyword>
<keyword evidence="8" id="KW-0067">ATP-binding</keyword>
<dbReference type="Gene3D" id="1.10.520.20">
    <property type="entry name" value="N-terminal domain of the delta subunit of the F1F0-ATP synthase"/>
    <property type="match status" value="1"/>
</dbReference>
<protein>
    <recommendedName>
        <fullName evidence="14">ABC transmembrane type-1 domain-containing protein</fullName>
    </recommendedName>
</protein>
<name>A0AAN9ERX2_CROPI</name>
<feature type="transmembrane region" description="Helical" evidence="13">
    <location>
        <begin position="292"/>
        <end position="313"/>
    </location>
</feature>
<comment type="similarity">
    <text evidence="2">Belongs to the ATPase delta chain family.</text>
</comment>
<dbReference type="GO" id="GO:0016020">
    <property type="term" value="C:membrane"/>
    <property type="evidence" value="ECO:0007669"/>
    <property type="project" value="UniProtKB-SubCell"/>
</dbReference>
<dbReference type="InterPro" id="IPR036640">
    <property type="entry name" value="ABC1_TM_sf"/>
</dbReference>
<evidence type="ECO:0000256" key="6">
    <source>
        <dbReference type="ARBA" id="ARBA00022741"/>
    </source>
</evidence>
<dbReference type="PANTHER" id="PTHR24223:SF348">
    <property type="entry name" value="ABC-TYPE XENOBIOTIC TRANSPORTER"/>
    <property type="match status" value="1"/>
</dbReference>
<dbReference type="EMBL" id="JAYWIO010000005">
    <property type="protein sequence ID" value="KAK7258813.1"/>
    <property type="molecule type" value="Genomic_DNA"/>
</dbReference>
<evidence type="ECO:0000256" key="8">
    <source>
        <dbReference type="ARBA" id="ARBA00022840"/>
    </source>
</evidence>
<evidence type="ECO:0000256" key="12">
    <source>
        <dbReference type="ARBA" id="ARBA00023310"/>
    </source>
</evidence>
<evidence type="ECO:0000256" key="4">
    <source>
        <dbReference type="ARBA" id="ARBA00022448"/>
    </source>
</evidence>
<comment type="caution">
    <text evidence="15">The sequence shown here is derived from an EMBL/GenBank/DDBJ whole genome shotgun (WGS) entry which is preliminary data.</text>
</comment>
<dbReference type="GO" id="GO:0140359">
    <property type="term" value="F:ABC-type transporter activity"/>
    <property type="evidence" value="ECO:0007669"/>
    <property type="project" value="InterPro"/>
</dbReference>
<dbReference type="Pfam" id="PF00664">
    <property type="entry name" value="ABC_membrane"/>
    <property type="match status" value="1"/>
</dbReference>
<evidence type="ECO:0000256" key="7">
    <source>
        <dbReference type="ARBA" id="ARBA00022781"/>
    </source>
</evidence>
<dbReference type="PROSITE" id="PS50929">
    <property type="entry name" value="ABC_TM1F"/>
    <property type="match status" value="1"/>
</dbReference>
<keyword evidence="5 13" id="KW-0812">Transmembrane</keyword>
<dbReference type="AlphaFoldDB" id="A0AAN9ERX2"/>
<evidence type="ECO:0000256" key="5">
    <source>
        <dbReference type="ARBA" id="ARBA00022692"/>
    </source>
</evidence>
<dbReference type="Pfam" id="PF00213">
    <property type="entry name" value="OSCP"/>
    <property type="match status" value="1"/>
</dbReference>
<dbReference type="Gene3D" id="1.20.1560.10">
    <property type="entry name" value="ABC transporter type 1, transmembrane domain"/>
    <property type="match status" value="1"/>
</dbReference>
<dbReference type="InterPro" id="IPR026015">
    <property type="entry name" value="ATP_synth_OSCP/delta_N_sf"/>
</dbReference>
<comment type="subcellular location">
    <subcellularLocation>
        <location evidence="1">Membrane</location>
        <topology evidence="1">Multi-pass membrane protein</topology>
    </subcellularLocation>
</comment>
<evidence type="ECO:0000256" key="13">
    <source>
        <dbReference type="SAM" id="Phobius"/>
    </source>
</evidence>
<accession>A0AAN9ERX2</accession>
<evidence type="ECO:0000256" key="1">
    <source>
        <dbReference type="ARBA" id="ARBA00004141"/>
    </source>
</evidence>
<evidence type="ECO:0000256" key="9">
    <source>
        <dbReference type="ARBA" id="ARBA00022989"/>
    </source>
</evidence>
<sequence length="387" mass="43456">MHGSSLGARMSSTAALAASYALAFADVAKFNNTLNATITDIEKIEEIFSDNHVFDFFANPTIEIEKKHQVIDDISTPSSLQAHRRNFLNILVDAKRIDLIQETTKEFEFMYKSLIDTELAIVSSVVKLESQYLTQAKQVDCKLQPNRESVEWLRKQTKSEAKILTTIFQIASNFWMALATPVSATAEPAIGSFTLMVVYVALAIGSSFATLAREVLAVIAGYKTSTLLFNKMHLSIFRAPMSFFDATPSGRILNRASNDQSAVDMTMANLVWGFTYDLTQLFGNIDVMSQPAWQVFIIMIPVLAASIWCQRYYSSSARELARLVGICEAPVIQHFSETISGSTTIRCFEQESRFNDINMRLIDRYSQPKLYSASAMEWLSFRLDILL</sequence>
<evidence type="ECO:0000256" key="10">
    <source>
        <dbReference type="ARBA" id="ARBA00023065"/>
    </source>
</evidence>
<evidence type="ECO:0000313" key="15">
    <source>
        <dbReference type="EMBL" id="KAK7258813.1"/>
    </source>
</evidence>
<feature type="domain" description="ABC transmembrane type-1" evidence="14">
    <location>
        <begin position="163"/>
        <end position="387"/>
    </location>
</feature>
<keyword evidence="16" id="KW-1185">Reference proteome</keyword>
<gene>
    <name evidence="15" type="ORF">RIF29_24400</name>
</gene>
<keyword evidence="12" id="KW-0066">ATP synthesis</keyword>
<keyword evidence="7" id="KW-0375">Hydrogen ion transport</keyword>
<evidence type="ECO:0000313" key="16">
    <source>
        <dbReference type="Proteomes" id="UP001372338"/>
    </source>
</evidence>
<dbReference type="SUPFAM" id="SSF47928">
    <property type="entry name" value="N-terminal domain of the delta subunit of the F1F0-ATP synthase"/>
    <property type="match status" value="1"/>
</dbReference>
<dbReference type="CDD" id="cd18580">
    <property type="entry name" value="ABC_6TM_ABCC_D2"/>
    <property type="match status" value="1"/>
</dbReference>
<dbReference type="Proteomes" id="UP001372338">
    <property type="component" value="Unassembled WGS sequence"/>
</dbReference>
<keyword evidence="9 13" id="KW-1133">Transmembrane helix</keyword>
<reference evidence="15 16" key="1">
    <citation type="submission" date="2024-01" db="EMBL/GenBank/DDBJ databases">
        <title>The genomes of 5 underutilized Papilionoideae crops provide insights into root nodulation and disease resistanc.</title>
        <authorList>
            <person name="Yuan L."/>
        </authorList>
    </citation>
    <scope>NUCLEOTIDE SEQUENCE [LARGE SCALE GENOMIC DNA]</scope>
    <source>
        <strain evidence="15">ZHUSHIDOU_FW_LH</strain>
        <tissue evidence="15">Leaf</tissue>
    </source>
</reference>
<dbReference type="GO" id="GO:0005524">
    <property type="term" value="F:ATP binding"/>
    <property type="evidence" value="ECO:0007669"/>
    <property type="project" value="UniProtKB-KW"/>
</dbReference>
<evidence type="ECO:0000259" key="14">
    <source>
        <dbReference type="PROSITE" id="PS50929"/>
    </source>
</evidence>
<dbReference type="InterPro" id="IPR000711">
    <property type="entry name" value="ATPase_OSCP/dsu"/>
</dbReference>
<evidence type="ECO:0000256" key="11">
    <source>
        <dbReference type="ARBA" id="ARBA00023136"/>
    </source>
</evidence>
<proteinExistence type="inferred from homology"/>
<dbReference type="InterPro" id="IPR011527">
    <property type="entry name" value="ABC1_TM_dom"/>
</dbReference>